<dbReference type="Proteomes" id="UP001592582">
    <property type="component" value="Unassembled WGS sequence"/>
</dbReference>
<organism evidence="1 2">
    <name type="scientific">Streptacidiphilus alkalitolerans</name>
    <dbReference type="NCBI Taxonomy" id="3342712"/>
    <lineage>
        <taxon>Bacteria</taxon>
        <taxon>Bacillati</taxon>
        <taxon>Actinomycetota</taxon>
        <taxon>Actinomycetes</taxon>
        <taxon>Kitasatosporales</taxon>
        <taxon>Streptomycetaceae</taxon>
        <taxon>Streptacidiphilus</taxon>
    </lineage>
</organism>
<dbReference type="PANTHER" id="PTHR34700:SF4">
    <property type="entry name" value="PHAGE-LIKE ELEMENT PBSX PROTEIN XKDP"/>
    <property type="match status" value="1"/>
</dbReference>
<dbReference type="InterPro" id="IPR018392">
    <property type="entry name" value="LysM"/>
</dbReference>
<dbReference type="SMART" id="SM00257">
    <property type="entry name" value="LysM"/>
    <property type="match status" value="1"/>
</dbReference>
<dbReference type="PROSITE" id="PS51782">
    <property type="entry name" value="LYSM"/>
    <property type="match status" value="1"/>
</dbReference>
<dbReference type="PANTHER" id="PTHR34700">
    <property type="entry name" value="POTASSIUM BINDING PROTEIN KBP"/>
    <property type="match status" value="1"/>
</dbReference>
<dbReference type="Pfam" id="PF01476">
    <property type="entry name" value="LysM"/>
    <property type="match status" value="1"/>
</dbReference>
<comment type="caution">
    <text evidence="1">The sequence shown here is derived from an EMBL/GenBank/DDBJ whole genome shotgun (WGS) entry which is preliminary data.</text>
</comment>
<dbReference type="InterPro" id="IPR036779">
    <property type="entry name" value="LysM_dom_sf"/>
</dbReference>
<dbReference type="Gene3D" id="3.10.350.10">
    <property type="entry name" value="LysM domain"/>
    <property type="match status" value="2"/>
</dbReference>
<sequence>MLRNLCRGLAALVALALLLVGLPALLAVGTLAVTKQADPQQSDLVHLLTRPDNGNLFLWALVVVGWIGWLCFAASVLVEIPAQLRGRRARRVFALGWSQRMAGGLVGAVLALLPTAGASLAATPAAATTTVGAHAPVLAPVTSAPAGVPAAAGTEHSAVQHPAQPTYRVREERPAESLWSIAEKELGSGERWKEIARLNQGRTMDGGGRRFDADRPIHPGWVLLMPADAASSAAAGHSAAAPAQGAQGAKDRTEVVVRPGDTLSALAQEELGNGAKWPELFAANKGVRAPDGVRLEDPDLIEPGMVLTVPQAGGATPPVATPPVTPPPATTPPVTTPPVTAAPTHTPPATHNPPATAAPAPTRSARPTQAAPTQHASVAPSVPAPSPPPTQAAAPTHPSSASSSSSLAEGGLIGGTALLAAVVLGAVALRRRRPGGPTTGQHTRNRPPRTDPAAPVLPASLLEPVPPPFAGVHPSALPAPEAPAENGFRTGESGLAFLAAMSARQDATGLDLLDRALRSLARTATAEGRRLPALTVVRITPAHTLELHLSTPAPPIPPFRAAHASTVWWCTPDAEDLLSAEEAATVPAPYPALVSLGTAAEGSIILVDLEAVRLVHLSGAPRAVTEVLRTLALELAFTPLADQVTIHTVGVAEELEPVAEGRLRVHESLEDAVAAVSSRDQEVRRALADAGASTPREARSRGAAGGAWAPEIVLCATVPDGTMPEELGRMLDASPRGSVAVVASAPPPGAGPMARWTLPVTGSAALPGLGMSVELQHLSDHQYLQWLGLLGTPASEPDLPEMPDLHDLADLAELAGEQDDPHAAPRHGTRPQPWPEPRPEPGSGFEPRPEPRVEPREEPRLDLAPALDPWAVRSPWPDPPSAEVQDAYESVEAAHELTLRRLRAGDHQGAEAAAFAGLTPAPETELLHRDLLCVYADAGAIDQLHKAVTRLERLSARKGRPLEPETDALIAELRGTGGAA</sequence>
<reference evidence="1 2" key="1">
    <citation type="submission" date="2024-09" db="EMBL/GenBank/DDBJ databases">
        <authorList>
            <person name="Lee S.D."/>
        </authorList>
    </citation>
    <scope>NUCLEOTIDE SEQUENCE [LARGE SCALE GENOMIC DNA]</scope>
    <source>
        <strain evidence="1 2">N1-1</strain>
    </source>
</reference>
<dbReference type="InterPro" id="IPR052196">
    <property type="entry name" value="Bact_Kbp"/>
</dbReference>
<proteinExistence type="predicted"/>
<evidence type="ECO:0000313" key="1">
    <source>
        <dbReference type="EMBL" id="MFC1411737.1"/>
    </source>
</evidence>
<name>A0ABV6VDE8_9ACTN</name>
<dbReference type="CDD" id="cd00118">
    <property type="entry name" value="LysM"/>
    <property type="match status" value="2"/>
</dbReference>
<gene>
    <name evidence="1" type="ORF">ACEZDG_20945</name>
</gene>
<dbReference type="EMBL" id="JBHEZX010000008">
    <property type="protein sequence ID" value="MFC1411737.1"/>
    <property type="molecule type" value="Genomic_DNA"/>
</dbReference>
<keyword evidence="2" id="KW-1185">Reference proteome</keyword>
<protein>
    <submittedName>
        <fullName evidence="1">LysM peptidoglycan-binding domain-containing protein</fullName>
    </submittedName>
</protein>
<accession>A0ABV6VDE8</accession>
<evidence type="ECO:0000313" key="2">
    <source>
        <dbReference type="Proteomes" id="UP001592582"/>
    </source>
</evidence>